<dbReference type="Pfam" id="PF00078">
    <property type="entry name" value="RVT_1"/>
    <property type="match status" value="1"/>
</dbReference>
<keyword evidence="4" id="KW-1185">Reference proteome</keyword>
<dbReference type="AlphaFoldDB" id="A0AAV3Z1A4"/>
<reference evidence="3 4" key="1">
    <citation type="journal article" date="2021" name="Elife">
        <title>Chloroplast acquisition without the gene transfer in kleptoplastic sea slugs, Plakobranchus ocellatus.</title>
        <authorList>
            <person name="Maeda T."/>
            <person name="Takahashi S."/>
            <person name="Yoshida T."/>
            <person name="Shimamura S."/>
            <person name="Takaki Y."/>
            <person name="Nagai Y."/>
            <person name="Toyoda A."/>
            <person name="Suzuki Y."/>
            <person name="Arimoto A."/>
            <person name="Ishii H."/>
            <person name="Satoh N."/>
            <person name="Nishiyama T."/>
            <person name="Hasebe M."/>
            <person name="Maruyama T."/>
            <person name="Minagawa J."/>
            <person name="Obokata J."/>
            <person name="Shigenobu S."/>
        </authorList>
    </citation>
    <scope>NUCLEOTIDE SEQUENCE [LARGE SCALE GENOMIC DNA]</scope>
</reference>
<sequence length="264" mass="30348">MTKYVEKTNIYSERKIACTIKTRGGQLKIIQVYVPTKIYDDEDVEIFYEELGKAMGADKSKYYTVMGDFNAKIGKKDKHSGIQNQPTTLTSSPDKEEIPPFLEEEVKEMLDEMRKKKAPGKDGITSDVMRIGGHKFIDFEKALDSVEHAAIVQALRKVNINENYVTMIENIYNRFTARIHINNQISEAFEIQRGVRQGDPISPKLFTTVIEQVFEEADLQYGINTDGEYLRDLRFADDVALCKEREQGMEEHLERLNCESKKSD</sequence>
<proteinExistence type="predicted"/>
<comment type="caution">
    <text evidence="3">The sequence shown here is derived from an EMBL/GenBank/DDBJ whole genome shotgun (WGS) entry which is preliminary data.</text>
</comment>
<dbReference type="EMBL" id="BLXT01001848">
    <property type="protein sequence ID" value="GFN88297.1"/>
    <property type="molecule type" value="Genomic_DNA"/>
</dbReference>
<dbReference type="GO" id="GO:0004519">
    <property type="term" value="F:endonuclease activity"/>
    <property type="evidence" value="ECO:0007669"/>
    <property type="project" value="UniProtKB-KW"/>
</dbReference>
<feature type="compositionally biased region" description="Polar residues" evidence="1">
    <location>
        <begin position="81"/>
        <end position="92"/>
    </location>
</feature>
<evidence type="ECO:0000259" key="2">
    <source>
        <dbReference type="PROSITE" id="PS50878"/>
    </source>
</evidence>
<feature type="region of interest" description="Disordered" evidence="1">
    <location>
        <begin position="76"/>
        <end position="96"/>
    </location>
</feature>
<organism evidence="3 4">
    <name type="scientific">Plakobranchus ocellatus</name>
    <dbReference type="NCBI Taxonomy" id="259542"/>
    <lineage>
        <taxon>Eukaryota</taxon>
        <taxon>Metazoa</taxon>
        <taxon>Spiralia</taxon>
        <taxon>Lophotrochozoa</taxon>
        <taxon>Mollusca</taxon>
        <taxon>Gastropoda</taxon>
        <taxon>Heterobranchia</taxon>
        <taxon>Euthyneura</taxon>
        <taxon>Panpulmonata</taxon>
        <taxon>Sacoglossa</taxon>
        <taxon>Placobranchoidea</taxon>
        <taxon>Plakobranchidae</taxon>
        <taxon>Plakobranchus</taxon>
    </lineage>
</organism>
<gene>
    <name evidence="3" type="ORF">PoB_001480300</name>
</gene>
<name>A0AAV3Z1A4_9GAST</name>
<evidence type="ECO:0000313" key="3">
    <source>
        <dbReference type="EMBL" id="GFN88297.1"/>
    </source>
</evidence>
<dbReference type="InterPro" id="IPR043502">
    <property type="entry name" value="DNA/RNA_pol_sf"/>
</dbReference>
<dbReference type="SUPFAM" id="SSF56672">
    <property type="entry name" value="DNA/RNA polymerases"/>
    <property type="match status" value="1"/>
</dbReference>
<accession>A0AAV3Z1A4</accession>
<keyword evidence="3" id="KW-0378">Hydrolase</keyword>
<dbReference type="PANTHER" id="PTHR19446">
    <property type="entry name" value="REVERSE TRANSCRIPTASES"/>
    <property type="match status" value="1"/>
</dbReference>
<dbReference type="Proteomes" id="UP000735302">
    <property type="component" value="Unassembled WGS sequence"/>
</dbReference>
<feature type="domain" description="Reverse transcriptase" evidence="2">
    <location>
        <begin position="1"/>
        <end position="264"/>
    </location>
</feature>
<dbReference type="SUPFAM" id="SSF56219">
    <property type="entry name" value="DNase I-like"/>
    <property type="match status" value="1"/>
</dbReference>
<dbReference type="PROSITE" id="PS50878">
    <property type="entry name" value="RT_POL"/>
    <property type="match status" value="1"/>
</dbReference>
<evidence type="ECO:0000256" key="1">
    <source>
        <dbReference type="SAM" id="MobiDB-lite"/>
    </source>
</evidence>
<keyword evidence="3" id="KW-0540">Nuclease</keyword>
<dbReference type="InterPro" id="IPR036691">
    <property type="entry name" value="Endo/exonu/phosph_ase_sf"/>
</dbReference>
<protein>
    <submittedName>
        <fullName evidence="3">Endonuclease-reverse transcriptase</fullName>
    </submittedName>
</protein>
<keyword evidence="3" id="KW-0255">Endonuclease</keyword>
<dbReference type="Gene3D" id="3.60.10.10">
    <property type="entry name" value="Endonuclease/exonuclease/phosphatase"/>
    <property type="match status" value="1"/>
</dbReference>
<dbReference type="InterPro" id="IPR000477">
    <property type="entry name" value="RT_dom"/>
</dbReference>
<evidence type="ECO:0000313" key="4">
    <source>
        <dbReference type="Proteomes" id="UP000735302"/>
    </source>
</evidence>